<dbReference type="Pfam" id="PF00448">
    <property type="entry name" value="SRP54"/>
    <property type="match status" value="1"/>
</dbReference>
<dbReference type="GO" id="GO:0005525">
    <property type="term" value="F:GTP binding"/>
    <property type="evidence" value="ECO:0007669"/>
    <property type="project" value="UniProtKB-KW"/>
</dbReference>
<keyword evidence="1" id="KW-0547">Nucleotide-binding</keyword>
<protein>
    <recommendedName>
        <fullName evidence="3">SRP54-type proteins GTP-binding domain-containing protein</fullName>
    </recommendedName>
</protein>
<feature type="domain" description="SRP54-type proteins GTP-binding" evidence="3">
    <location>
        <begin position="19"/>
        <end position="101"/>
    </location>
</feature>
<dbReference type="EMBL" id="UINC01024237">
    <property type="protein sequence ID" value="SVA97487.1"/>
    <property type="molecule type" value="Genomic_DNA"/>
</dbReference>
<evidence type="ECO:0000256" key="1">
    <source>
        <dbReference type="ARBA" id="ARBA00022741"/>
    </source>
</evidence>
<organism evidence="4">
    <name type="scientific">marine metagenome</name>
    <dbReference type="NCBI Taxonomy" id="408172"/>
    <lineage>
        <taxon>unclassified sequences</taxon>
        <taxon>metagenomes</taxon>
        <taxon>ecological metagenomes</taxon>
    </lineage>
</organism>
<keyword evidence="2" id="KW-0342">GTP-binding</keyword>
<dbReference type="GO" id="GO:0006614">
    <property type="term" value="P:SRP-dependent cotranslational protein targeting to membrane"/>
    <property type="evidence" value="ECO:0007669"/>
    <property type="project" value="InterPro"/>
</dbReference>
<dbReference type="AlphaFoldDB" id="A0A382A8W3"/>
<dbReference type="InterPro" id="IPR027417">
    <property type="entry name" value="P-loop_NTPase"/>
</dbReference>
<reference evidence="4" key="1">
    <citation type="submission" date="2018-05" db="EMBL/GenBank/DDBJ databases">
        <authorList>
            <person name="Lanie J.A."/>
            <person name="Ng W.-L."/>
            <person name="Kazmierczak K.M."/>
            <person name="Andrzejewski T.M."/>
            <person name="Davidsen T.M."/>
            <person name="Wayne K.J."/>
            <person name="Tettelin H."/>
            <person name="Glass J.I."/>
            <person name="Rusch D."/>
            <person name="Podicherti R."/>
            <person name="Tsui H.-C.T."/>
            <person name="Winkler M.E."/>
        </authorList>
    </citation>
    <scope>NUCLEOTIDE SEQUENCE</scope>
</reference>
<name>A0A382A8W3_9ZZZZ</name>
<dbReference type="Gene3D" id="3.40.50.300">
    <property type="entry name" value="P-loop containing nucleotide triphosphate hydrolases"/>
    <property type="match status" value="1"/>
</dbReference>
<evidence type="ECO:0000259" key="3">
    <source>
        <dbReference type="Pfam" id="PF00448"/>
    </source>
</evidence>
<feature type="non-terminal residue" evidence="4">
    <location>
        <position position="1"/>
    </location>
</feature>
<proteinExistence type="predicted"/>
<evidence type="ECO:0000256" key="2">
    <source>
        <dbReference type="ARBA" id="ARBA00023134"/>
    </source>
</evidence>
<dbReference type="InterPro" id="IPR000897">
    <property type="entry name" value="SRP54_GTPase_dom"/>
</dbReference>
<sequence length="115" mass="12433">VATDNPDALEALARGLADMPPMEIQLVLNTSYDLGLLLRQARAFSHLPLAGILLTHIDEAERWSKVWNVMLATQLPVSFLSGGQDIPGDFHRAIPENLFDTFVNAGLQTPSPAAG</sequence>
<accession>A0A382A8W3</accession>
<gene>
    <name evidence="4" type="ORF">METZ01_LOCUS150341</name>
</gene>
<evidence type="ECO:0000313" key="4">
    <source>
        <dbReference type="EMBL" id="SVA97487.1"/>
    </source>
</evidence>